<sequence length="265" mass="29301">MAQQIKAAFFDIDGTLTSFKTHEVPQSTKDAIDALKAKDIKVFIATGRSPTQMGVVTEHLGITFDGYMTMTGQYCFDSNGFLFKHDIDKQDLRIFLDYLAAHPEVGANFAEEDYVYFNQINETIRIQYAGLGSTAPSLVIDDVNRVFDHPTYQFSAFVGEDEERRIVDMLPNCRSVRWHPMFCDFIPADGGKPAGIRAFLKLYGFTREECIAFGDGGNDADMLAYAGIGVAMGNGGESAKATADYITADVDDDGILKALQHFHVL</sequence>
<reference evidence="1 2" key="1">
    <citation type="submission" date="2017-05" db="EMBL/GenBank/DDBJ databases">
        <title>Bifidobacterium vansinderenii sp. nov.</title>
        <authorList>
            <person name="Lugli G.A."/>
            <person name="Duranti S."/>
            <person name="Mangifesta M."/>
        </authorList>
    </citation>
    <scope>NUCLEOTIDE SEQUENCE [LARGE SCALE GENOMIC DNA]</scope>
    <source>
        <strain evidence="1 2">Tam10B</strain>
    </source>
</reference>
<dbReference type="GO" id="GO:0016791">
    <property type="term" value="F:phosphatase activity"/>
    <property type="evidence" value="ECO:0007669"/>
    <property type="project" value="TreeGrafter"/>
</dbReference>
<dbReference type="InterPro" id="IPR036412">
    <property type="entry name" value="HAD-like_sf"/>
</dbReference>
<dbReference type="OrthoDB" id="3180855at2"/>
<dbReference type="PANTHER" id="PTHR10000:SF25">
    <property type="entry name" value="PHOSPHATASE YKRA-RELATED"/>
    <property type="match status" value="1"/>
</dbReference>
<dbReference type="AlphaFoldDB" id="A0A229VV23"/>
<comment type="caution">
    <text evidence="1">The sequence shown here is derived from an EMBL/GenBank/DDBJ whole genome shotgun (WGS) entry which is preliminary data.</text>
</comment>
<dbReference type="Pfam" id="PF08282">
    <property type="entry name" value="Hydrolase_3"/>
    <property type="match status" value="1"/>
</dbReference>
<dbReference type="PROSITE" id="PS01229">
    <property type="entry name" value="COF_2"/>
    <property type="match status" value="1"/>
</dbReference>
<keyword evidence="1" id="KW-0378">Hydrolase</keyword>
<dbReference type="NCBIfam" id="TIGR01484">
    <property type="entry name" value="HAD-SF-IIB"/>
    <property type="match status" value="1"/>
</dbReference>
<accession>A0A229VV23</accession>
<dbReference type="RefSeq" id="WP_093961316.1">
    <property type="nucleotide sequence ID" value="NZ_NEWD01000038.1"/>
</dbReference>
<dbReference type="NCBIfam" id="TIGR00099">
    <property type="entry name" value="Cof-subfamily"/>
    <property type="match status" value="1"/>
</dbReference>
<dbReference type="SFLD" id="SFLDG01144">
    <property type="entry name" value="C2.B.4:_PGP_Like"/>
    <property type="match status" value="1"/>
</dbReference>
<dbReference type="EMBL" id="NEWD01000038">
    <property type="protein sequence ID" value="OXM99474.1"/>
    <property type="molecule type" value="Genomic_DNA"/>
</dbReference>
<dbReference type="SUPFAM" id="SSF56784">
    <property type="entry name" value="HAD-like"/>
    <property type="match status" value="1"/>
</dbReference>
<dbReference type="SFLD" id="SFLDS00003">
    <property type="entry name" value="Haloacid_Dehalogenase"/>
    <property type="match status" value="1"/>
</dbReference>
<dbReference type="InterPro" id="IPR000150">
    <property type="entry name" value="Cof"/>
</dbReference>
<keyword evidence="2" id="KW-1185">Reference proteome</keyword>
<name>A0A229VV23_9BIFI</name>
<protein>
    <submittedName>
        <fullName evidence="1">HAD-superfamily hydrolase, subfamily IIB</fullName>
    </submittedName>
</protein>
<dbReference type="PANTHER" id="PTHR10000">
    <property type="entry name" value="PHOSPHOSERINE PHOSPHATASE"/>
    <property type="match status" value="1"/>
</dbReference>
<dbReference type="SFLD" id="SFLDG01140">
    <property type="entry name" value="C2.B:_Phosphomannomutase_and_P"/>
    <property type="match status" value="1"/>
</dbReference>
<evidence type="ECO:0000313" key="1">
    <source>
        <dbReference type="EMBL" id="OXM99474.1"/>
    </source>
</evidence>
<proteinExistence type="predicted"/>
<organism evidence="1 2">
    <name type="scientific">Bifidobacterium vansinderenii</name>
    <dbReference type="NCBI Taxonomy" id="1984871"/>
    <lineage>
        <taxon>Bacteria</taxon>
        <taxon>Bacillati</taxon>
        <taxon>Actinomycetota</taxon>
        <taxon>Actinomycetes</taxon>
        <taxon>Bifidobacteriales</taxon>
        <taxon>Bifidobacteriaceae</taxon>
        <taxon>Bifidobacterium</taxon>
    </lineage>
</organism>
<dbReference type="InterPro" id="IPR023214">
    <property type="entry name" value="HAD_sf"/>
</dbReference>
<dbReference type="Gene3D" id="3.40.50.1000">
    <property type="entry name" value="HAD superfamily/HAD-like"/>
    <property type="match status" value="1"/>
</dbReference>
<dbReference type="GO" id="GO:0005829">
    <property type="term" value="C:cytosol"/>
    <property type="evidence" value="ECO:0007669"/>
    <property type="project" value="TreeGrafter"/>
</dbReference>
<gene>
    <name evidence="1" type="ORF">Tam10B_2221</name>
</gene>
<dbReference type="Gene3D" id="3.30.1240.10">
    <property type="match status" value="1"/>
</dbReference>
<dbReference type="GO" id="GO:0000287">
    <property type="term" value="F:magnesium ion binding"/>
    <property type="evidence" value="ECO:0007669"/>
    <property type="project" value="TreeGrafter"/>
</dbReference>
<evidence type="ECO:0000313" key="2">
    <source>
        <dbReference type="Proteomes" id="UP000215433"/>
    </source>
</evidence>
<dbReference type="InterPro" id="IPR006379">
    <property type="entry name" value="HAD-SF_hydro_IIB"/>
</dbReference>
<dbReference type="Proteomes" id="UP000215433">
    <property type="component" value="Unassembled WGS sequence"/>
</dbReference>